<proteinExistence type="predicted"/>
<dbReference type="GO" id="GO:0005524">
    <property type="term" value="F:ATP binding"/>
    <property type="evidence" value="ECO:0007669"/>
    <property type="project" value="UniProtKB-UniRule"/>
</dbReference>
<keyword evidence="5 10" id="KW-0418">Kinase</keyword>
<evidence type="ECO:0000256" key="8">
    <source>
        <dbReference type="SAM" id="MobiDB-lite"/>
    </source>
</evidence>
<reference evidence="10 11" key="1">
    <citation type="submission" date="2017-12" db="EMBL/GenBank/DDBJ databases">
        <title>Sequencing the genomes of 1000 Actinobacteria strains.</title>
        <authorList>
            <person name="Klenk H.-P."/>
        </authorList>
    </citation>
    <scope>NUCLEOTIDE SEQUENCE [LARGE SCALE GENOMIC DNA]</scope>
    <source>
        <strain evidence="10 11">DSM 45165</strain>
    </source>
</reference>
<dbReference type="GO" id="GO:0004674">
    <property type="term" value="F:protein serine/threonine kinase activity"/>
    <property type="evidence" value="ECO:0007669"/>
    <property type="project" value="UniProtKB-KW"/>
</dbReference>
<dbReference type="PROSITE" id="PS50011">
    <property type="entry name" value="PROTEIN_KINASE_DOM"/>
    <property type="match status" value="1"/>
</dbReference>
<dbReference type="InterPro" id="IPR011009">
    <property type="entry name" value="Kinase-like_dom_sf"/>
</dbReference>
<feature type="compositionally biased region" description="Polar residues" evidence="8">
    <location>
        <begin position="330"/>
        <end position="340"/>
    </location>
</feature>
<dbReference type="InterPro" id="IPR000719">
    <property type="entry name" value="Prot_kinase_dom"/>
</dbReference>
<evidence type="ECO:0000256" key="5">
    <source>
        <dbReference type="ARBA" id="ARBA00022777"/>
    </source>
</evidence>
<dbReference type="InterPro" id="IPR017441">
    <property type="entry name" value="Protein_kinase_ATP_BS"/>
</dbReference>
<dbReference type="SMART" id="SM00220">
    <property type="entry name" value="S_TKc"/>
    <property type="match status" value="1"/>
</dbReference>
<feature type="region of interest" description="Disordered" evidence="8">
    <location>
        <begin position="312"/>
        <end position="424"/>
    </location>
</feature>
<evidence type="ECO:0000256" key="6">
    <source>
        <dbReference type="ARBA" id="ARBA00022840"/>
    </source>
</evidence>
<dbReference type="SUPFAM" id="SSF56112">
    <property type="entry name" value="Protein kinase-like (PK-like)"/>
    <property type="match status" value="1"/>
</dbReference>
<dbReference type="CDD" id="cd14014">
    <property type="entry name" value="STKc_PknB_like"/>
    <property type="match status" value="1"/>
</dbReference>
<keyword evidence="11" id="KW-1185">Reference proteome</keyword>
<protein>
    <recommendedName>
        <fullName evidence="1">non-specific serine/threonine protein kinase</fullName>
        <ecNumber evidence="1">2.7.11.1</ecNumber>
    </recommendedName>
</protein>
<feature type="region of interest" description="Disordered" evidence="8">
    <location>
        <begin position="446"/>
        <end position="546"/>
    </location>
</feature>
<dbReference type="EC" id="2.7.11.1" evidence="1"/>
<dbReference type="PANTHER" id="PTHR43289:SF6">
    <property type="entry name" value="SERINE_THREONINE-PROTEIN KINASE NEKL-3"/>
    <property type="match status" value="1"/>
</dbReference>
<keyword evidence="2 10" id="KW-0723">Serine/threonine-protein kinase</keyword>
<feature type="binding site" evidence="7">
    <location>
        <position position="41"/>
    </location>
    <ligand>
        <name>ATP</name>
        <dbReference type="ChEBI" id="CHEBI:30616"/>
    </ligand>
</feature>
<sequence>MSDEGRLVADRYRIVGKIGSGAMGAVWRAHDEVLGRTVAIKQLLLQPGLEHHEAEDARQRTMREGRIAARLHHPNAITVFDVVTDDNGQPCLIMEYLDSTSLAQVLQEKGTLPPLEVARIGAQIAAALSEAHAVGIVHRDIKPGNILLAGNGTVKITDFGISRAKDDVTVTKTGMIAGTPAYLAPEVAIGGDPGPESDVFSLGSTLYAACEGQPPFGLSENTLSLLHAVAAGQINPPRQSGPLASVLAVLLHPETQHRPTAEECEELLSAVARGETPLGGPDGDTMMASSSGTLGAAALGAAGSAAAAGLLHHDDEPAGHSGTLLADPGATQQYDPSAQQYYDEDPYPPGSGYPESDYDDHGYHQDGYQEPPLYGDPSRNGLAATRAVPVPNGYEDDPYDEEPAQRTRVQTAPEDDEDEKPGAWKKPALIGAVVVAALVALGVWLLTPGNPPDASQPAPPASSSAVAPTSVTPPSSEATTTSPPTSSRESATRETQSTRHSRRTTTAEDTPTQEPSQTQESPVSSVSKPKPSNTSQPASPTGSATS</sequence>
<dbReference type="Proteomes" id="UP000233750">
    <property type="component" value="Unassembled WGS sequence"/>
</dbReference>
<feature type="compositionally biased region" description="Polar residues" evidence="8">
    <location>
        <begin position="533"/>
        <end position="546"/>
    </location>
</feature>
<feature type="compositionally biased region" description="Polar residues" evidence="8">
    <location>
        <begin position="507"/>
        <end position="520"/>
    </location>
</feature>
<keyword evidence="3" id="KW-0808">Transferase</keyword>
<dbReference type="EMBL" id="PJMY01000003">
    <property type="protein sequence ID" value="PKV91999.1"/>
    <property type="molecule type" value="Genomic_DNA"/>
</dbReference>
<feature type="compositionally biased region" description="Low complexity" evidence="8">
    <location>
        <begin position="446"/>
        <end position="495"/>
    </location>
</feature>
<feature type="compositionally biased region" description="Low complexity" evidence="8">
    <location>
        <begin position="521"/>
        <end position="532"/>
    </location>
</feature>
<feature type="domain" description="Protein kinase" evidence="9">
    <location>
        <begin position="12"/>
        <end position="268"/>
    </location>
</feature>
<dbReference type="Pfam" id="PF00069">
    <property type="entry name" value="Pkinase"/>
    <property type="match status" value="1"/>
</dbReference>
<evidence type="ECO:0000256" key="4">
    <source>
        <dbReference type="ARBA" id="ARBA00022741"/>
    </source>
</evidence>
<evidence type="ECO:0000256" key="7">
    <source>
        <dbReference type="PROSITE-ProRule" id="PRU10141"/>
    </source>
</evidence>
<evidence type="ECO:0000313" key="10">
    <source>
        <dbReference type="EMBL" id="PKV91999.1"/>
    </source>
</evidence>
<evidence type="ECO:0000256" key="2">
    <source>
        <dbReference type="ARBA" id="ARBA00022527"/>
    </source>
</evidence>
<dbReference type="Gene3D" id="3.30.200.20">
    <property type="entry name" value="Phosphorylase Kinase, domain 1"/>
    <property type="match status" value="1"/>
</dbReference>
<dbReference type="PANTHER" id="PTHR43289">
    <property type="entry name" value="MITOGEN-ACTIVATED PROTEIN KINASE KINASE KINASE 20-RELATED"/>
    <property type="match status" value="1"/>
</dbReference>
<comment type="caution">
    <text evidence="10">The sequence shown here is derived from an EMBL/GenBank/DDBJ whole genome shotgun (WGS) entry which is preliminary data.</text>
</comment>
<keyword evidence="4 7" id="KW-0547">Nucleotide-binding</keyword>
<dbReference type="AlphaFoldDB" id="A0A2N3WDW8"/>
<dbReference type="InterPro" id="IPR008271">
    <property type="entry name" value="Ser/Thr_kinase_AS"/>
</dbReference>
<dbReference type="RefSeq" id="WP_101435939.1">
    <property type="nucleotide sequence ID" value="NZ_PJMY01000003.1"/>
</dbReference>
<evidence type="ECO:0000256" key="1">
    <source>
        <dbReference type="ARBA" id="ARBA00012513"/>
    </source>
</evidence>
<keyword evidence="6 7" id="KW-0067">ATP-binding</keyword>
<organism evidence="10 11">
    <name type="scientific">Amycolatopsis echigonensis</name>
    <dbReference type="NCBI Taxonomy" id="2576905"/>
    <lineage>
        <taxon>Bacteria</taxon>
        <taxon>Bacillati</taxon>
        <taxon>Actinomycetota</taxon>
        <taxon>Actinomycetes</taxon>
        <taxon>Pseudonocardiales</taxon>
        <taxon>Pseudonocardiaceae</taxon>
        <taxon>Amycolatopsis</taxon>
    </lineage>
</organism>
<dbReference type="OrthoDB" id="9762169at2"/>
<evidence type="ECO:0000313" key="11">
    <source>
        <dbReference type="Proteomes" id="UP000233750"/>
    </source>
</evidence>
<accession>A0A2N3WDW8</accession>
<evidence type="ECO:0000256" key="3">
    <source>
        <dbReference type="ARBA" id="ARBA00022679"/>
    </source>
</evidence>
<dbReference type="Gene3D" id="1.10.510.10">
    <property type="entry name" value="Transferase(Phosphotransferase) domain 1"/>
    <property type="match status" value="1"/>
</dbReference>
<name>A0A2N3WDW8_9PSEU</name>
<gene>
    <name evidence="10" type="ORF">ATK30_2787</name>
</gene>
<dbReference type="PROSITE" id="PS00107">
    <property type="entry name" value="PROTEIN_KINASE_ATP"/>
    <property type="match status" value="1"/>
</dbReference>
<evidence type="ECO:0000259" key="9">
    <source>
        <dbReference type="PROSITE" id="PS50011"/>
    </source>
</evidence>
<dbReference type="PROSITE" id="PS00108">
    <property type="entry name" value="PROTEIN_KINASE_ST"/>
    <property type="match status" value="1"/>
</dbReference>